<keyword evidence="1" id="KW-0472">Membrane</keyword>
<evidence type="ECO:0000256" key="1">
    <source>
        <dbReference type="SAM" id="Phobius"/>
    </source>
</evidence>
<dbReference type="HOGENOM" id="CLU_2831754_0_0_1"/>
<evidence type="ECO:0000313" key="2">
    <source>
        <dbReference type="EMBL" id="EIJ88480.1"/>
    </source>
</evidence>
<name>I3EGY3_NEMP3</name>
<dbReference type="Proteomes" id="UP000002872">
    <property type="component" value="Unassembled WGS sequence"/>
</dbReference>
<protein>
    <submittedName>
        <fullName evidence="2">Uncharacterized protein</fullName>
    </submittedName>
</protein>
<reference evidence="2" key="1">
    <citation type="submission" date="2011-01" db="EMBL/GenBank/DDBJ databases">
        <title>The Genome Sequence of Nematocida parisii strain ERTm3.</title>
        <authorList>
            <consortium name="The Broad Institute Genome Sequencing Platform"/>
            <consortium name="The Broad Institute Genome Sequencing Center for Infectious Disease"/>
            <person name="Cuomo C."/>
            <person name="Troemel E."/>
            <person name="Young S.K."/>
            <person name="Zeng Q."/>
            <person name="Gargeya S."/>
            <person name="Fitzgerald M."/>
            <person name="Haas B."/>
            <person name="Abouelleil A."/>
            <person name="Alvarado L."/>
            <person name="Arachchi H.M."/>
            <person name="Berlin A."/>
            <person name="Chapman S.B."/>
            <person name="Gearin G."/>
            <person name="Goldberg J."/>
            <person name="Griggs A."/>
            <person name="Gujja S."/>
            <person name="Hansen M."/>
            <person name="Heiman D."/>
            <person name="Howarth C."/>
            <person name="Larimer J."/>
            <person name="Lui A."/>
            <person name="MacDonald P.J.P."/>
            <person name="McCowen C."/>
            <person name="Montmayeur A."/>
            <person name="Murphy C."/>
            <person name="Neiman D."/>
            <person name="Pearson M."/>
            <person name="Priest M."/>
            <person name="Roberts A."/>
            <person name="Saif S."/>
            <person name="Shea T."/>
            <person name="Sisk P."/>
            <person name="Stolte C."/>
            <person name="Sykes S."/>
            <person name="Wortman J."/>
            <person name="Nusbaum C."/>
            <person name="Birren B."/>
        </authorList>
    </citation>
    <scope>NUCLEOTIDE SEQUENCE</scope>
    <source>
        <strain evidence="2">ERTm3</strain>
    </source>
</reference>
<sequence length="66" mass="7779">MHNLLKIKYYLCLTLFNTLCIINRSIRVYYNLLLIDHKVISYAIGPILNTLCAISYNIAQHLLYYV</sequence>
<keyword evidence="1" id="KW-0812">Transmembrane</keyword>
<proteinExistence type="predicted"/>
<feature type="transmembrane region" description="Helical" evidence="1">
    <location>
        <begin position="39"/>
        <end position="59"/>
    </location>
</feature>
<feature type="transmembrane region" description="Helical" evidence="1">
    <location>
        <begin position="7"/>
        <end position="27"/>
    </location>
</feature>
<accession>I3EGY3</accession>
<keyword evidence="3" id="KW-1185">Reference proteome</keyword>
<evidence type="ECO:0000313" key="3">
    <source>
        <dbReference type="Proteomes" id="UP000002872"/>
    </source>
</evidence>
<dbReference type="VEuPathDB" id="MicrosporidiaDB:NEQG_01170"/>
<dbReference type="AlphaFoldDB" id="I3EGY3"/>
<organism evidence="2 3">
    <name type="scientific">Nematocida parisii (strain ERTm3)</name>
    <name type="common">Nematode killer fungus</name>
    <dbReference type="NCBI Taxonomy" id="935791"/>
    <lineage>
        <taxon>Eukaryota</taxon>
        <taxon>Fungi</taxon>
        <taxon>Fungi incertae sedis</taxon>
        <taxon>Microsporidia</taxon>
        <taxon>Nematocida</taxon>
    </lineage>
</organism>
<gene>
    <name evidence="2" type="ORF">NEQG_01170</name>
</gene>
<dbReference type="InParanoid" id="I3EGY3"/>
<dbReference type="EMBL" id="GL870878">
    <property type="protein sequence ID" value="EIJ88480.1"/>
    <property type="molecule type" value="Genomic_DNA"/>
</dbReference>
<keyword evidence="1" id="KW-1133">Transmembrane helix</keyword>